<keyword evidence="2" id="KW-1185">Reference proteome</keyword>
<sequence>MKILQVMVHAYVHGFAGGTQKVMIELGNQLAARNRARS</sequence>
<name>A0A1M7YYE0_9VIBR</name>
<dbReference type="EMBL" id="FRFG01000043">
    <property type="protein sequence ID" value="SHO57604.1"/>
    <property type="molecule type" value="Genomic_DNA"/>
</dbReference>
<dbReference type="AlphaFoldDB" id="A0A1M7YYE0"/>
<organism evidence="1 2">
    <name type="scientific">Vibrio quintilis</name>
    <dbReference type="NCBI Taxonomy" id="1117707"/>
    <lineage>
        <taxon>Bacteria</taxon>
        <taxon>Pseudomonadati</taxon>
        <taxon>Pseudomonadota</taxon>
        <taxon>Gammaproteobacteria</taxon>
        <taxon>Vibrionales</taxon>
        <taxon>Vibrionaceae</taxon>
        <taxon>Vibrio</taxon>
    </lineage>
</organism>
<evidence type="ECO:0000313" key="1">
    <source>
        <dbReference type="EMBL" id="SHO57604.1"/>
    </source>
</evidence>
<reference evidence="2" key="1">
    <citation type="submission" date="2016-12" db="EMBL/GenBank/DDBJ databases">
        <authorList>
            <person name="Rodrigo-Torres L."/>
            <person name="Arahal R.D."/>
            <person name="Lucena T."/>
        </authorList>
    </citation>
    <scope>NUCLEOTIDE SEQUENCE [LARGE SCALE GENOMIC DNA]</scope>
</reference>
<proteinExistence type="predicted"/>
<dbReference type="STRING" id="1117707.VQ7734_03374"/>
<evidence type="ECO:0000313" key="2">
    <source>
        <dbReference type="Proteomes" id="UP000184600"/>
    </source>
</evidence>
<accession>A0A1M7YYE0</accession>
<protein>
    <submittedName>
        <fullName evidence="1">Uncharacterized protein</fullName>
    </submittedName>
</protein>
<gene>
    <name evidence="1" type="ORF">VQ7734_03374</name>
</gene>
<dbReference type="Proteomes" id="UP000184600">
    <property type="component" value="Unassembled WGS sequence"/>
</dbReference>